<evidence type="ECO:0000313" key="8">
    <source>
        <dbReference type="EMBL" id="KAG5458906.1"/>
    </source>
</evidence>
<feature type="compositionally biased region" description="Basic and acidic residues" evidence="6">
    <location>
        <begin position="17"/>
        <end position="32"/>
    </location>
</feature>
<gene>
    <name evidence="8" type="ORF">BJ554DRAFT_784</name>
</gene>
<dbReference type="GO" id="GO:0089701">
    <property type="term" value="C:U2AF complex"/>
    <property type="evidence" value="ECO:0007669"/>
    <property type="project" value="InterPro"/>
</dbReference>
<evidence type="ECO:0000256" key="1">
    <source>
        <dbReference type="ARBA" id="ARBA00022723"/>
    </source>
</evidence>
<dbReference type="EMBL" id="JAEFCI010007733">
    <property type="protein sequence ID" value="KAG5458906.1"/>
    <property type="molecule type" value="Genomic_DNA"/>
</dbReference>
<name>A0A8H7ZSV4_9FUNG</name>
<feature type="zinc finger region" description="C3H1-type" evidence="5">
    <location>
        <begin position="466"/>
        <end position="484"/>
    </location>
</feature>
<protein>
    <recommendedName>
        <fullName evidence="7">C3H1-type domain-containing protein</fullName>
    </recommendedName>
</protein>
<dbReference type="GO" id="GO:0003723">
    <property type="term" value="F:RNA binding"/>
    <property type="evidence" value="ECO:0007669"/>
    <property type="project" value="InterPro"/>
</dbReference>
<evidence type="ECO:0000256" key="2">
    <source>
        <dbReference type="ARBA" id="ARBA00022737"/>
    </source>
</evidence>
<dbReference type="OrthoDB" id="423462at2759"/>
<comment type="caution">
    <text evidence="8">The sequence shown here is derived from an EMBL/GenBank/DDBJ whole genome shotgun (WGS) entry which is preliminary data.</text>
</comment>
<keyword evidence="3 5" id="KW-0863">Zinc-finger</keyword>
<dbReference type="Proteomes" id="UP000673691">
    <property type="component" value="Unassembled WGS sequence"/>
</dbReference>
<keyword evidence="1 5" id="KW-0479">Metal-binding</keyword>
<dbReference type="InterPro" id="IPR035979">
    <property type="entry name" value="RBD_domain_sf"/>
</dbReference>
<dbReference type="InterPro" id="IPR009145">
    <property type="entry name" value="U2AF_small"/>
</dbReference>
<feature type="region of interest" description="Disordered" evidence="6">
    <location>
        <begin position="62"/>
        <end position="134"/>
    </location>
</feature>
<dbReference type="AlphaFoldDB" id="A0A8H7ZSV4"/>
<organism evidence="8 9">
    <name type="scientific">Olpidium bornovanus</name>
    <dbReference type="NCBI Taxonomy" id="278681"/>
    <lineage>
        <taxon>Eukaryota</taxon>
        <taxon>Fungi</taxon>
        <taxon>Fungi incertae sedis</taxon>
        <taxon>Olpidiomycota</taxon>
        <taxon>Olpidiomycotina</taxon>
        <taxon>Olpidiomycetes</taxon>
        <taxon>Olpidiales</taxon>
        <taxon>Olpidiaceae</taxon>
        <taxon>Olpidium</taxon>
    </lineage>
</organism>
<dbReference type="SUPFAM" id="SSF54928">
    <property type="entry name" value="RNA-binding domain, RBD"/>
    <property type="match status" value="1"/>
</dbReference>
<keyword evidence="9" id="KW-1185">Reference proteome</keyword>
<evidence type="ECO:0000259" key="7">
    <source>
        <dbReference type="PROSITE" id="PS50103"/>
    </source>
</evidence>
<evidence type="ECO:0000256" key="4">
    <source>
        <dbReference type="ARBA" id="ARBA00022833"/>
    </source>
</evidence>
<dbReference type="GO" id="GO:0008270">
    <property type="term" value="F:zinc ion binding"/>
    <property type="evidence" value="ECO:0007669"/>
    <property type="project" value="UniProtKB-KW"/>
</dbReference>
<dbReference type="GO" id="GO:0000398">
    <property type="term" value="P:mRNA splicing, via spliceosome"/>
    <property type="evidence" value="ECO:0007669"/>
    <property type="project" value="InterPro"/>
</dbReference>
<evidence type="ECO:0000313" key="9">
    <source>
        <dbReference type="Proteomes" id="UP000673691"/>
    </source>
</evidence>
<dbReference type="PRINTS" id="PR01848">
    <property type="entry name" value="U2AUXFACTOR"/>
</dbReference>
<sequence length="758" mass="82346">MSIAGPFGKIVRRRTRGEREYARNGAGDRPEMRSAAAEVGEHTGMLATTAAKEVAAAADVVDETPAANGARESSASSTEDRPFPTLSVGANEGKAGGNGSGLAPAASTPNASGKPARLPRNEFRKQRKLERRRRVRQQIAIARQQRRDILSTPFVKFPCPTISKTRKEAWECREQEIEEENAIRRAEAEKKQKRQHAIKVLCTNPIVLSFPKQLARQISANIQAGLAKATALAKKLTSWIPPSYALPALNKGSLSLSDIGASSGIPAAKRRRVAGRRPAISSGVRRTVAVRRGATRGSFYCLLVLANELYRTGTPGELSAPRQVRYLPSWRSVYPGAPAPFVKLDAGFPGDVTPGIRIVIHGSLLLCKISHTCKSNLNKCCRNNNKKLHGNVYIQYADVEQARNARSAMAGRHHAGRRLLATYSPIVNWHSAICGPFGRRMPLSSLVLIRLVYAQHRDSFFRAGLFAKGCCPNGDKCSYIHVYHNPTGMFQQGILDVDVASAARDTSVLQDVPPEIVDWELLTPVDASGDMLEDEMGSPAEVSTTTAEEAPAKVSTTAAEAAPAEVLTTAAEAAPAEVLTTTAEAAPTMQGHHAVTQQVAYYFVRCRPRFTSHNAVYDIPCTLKVVLRFGLELSSLANNVRIVSSANSGRWCAVLHGGHGLPHCLTAKWKRAPDRYGGKCSSKSQIVEPSYPAFTTTVESLVVRQRAYPPVTQCVLENPSAPFWLLAVFSHTGNELPVLHNEHTPVRNKAAVIKNWPI</sequence>
<evidence type="ECO:0000256" key="3">
    <source>
        <dbReference type="ARBA" id="ARBA00022771"/>
    </source>
</evidence>
<keyword evidence="2" id="KW-0677">Repeat</keyword>
<dbReference type="PANTHER" id="PTHR12620">
    <property type="entry name" value="U2 SNRNP AUXILIARY FACTOR, SMALL SUBUNIT"/>
    <property type="match status" value="1"/>
</dbReference>
<feature type="region of interest" description="Disordered" evidence="6">
    <location>
        <begin position="1"/>
        <end position="38"/>
    </location>
</feature>
<reference evidence="8 9" key="1">
    <citation type="journal article" name="Sci. Rep.">
        <title>Genome-scale phylogenetic analyses confirm Olpidium as the closest living zoosporic fungus to the non-flagellated, terrestrial fungi.</title>
        <authorList>
            <person name="Chang Y."/>
            <person name="Rochon D."/>
            <person name="Sekimoto S."/>
            <person name="Wang Y."/>
            <person name="Chovatia M."/>
            <person name="Sandor L."/>
            <person name="Salamov A."/>
            <person name="Grigoriev I.V."/>
            <person name="Stajich J.E."/>
            <person name="Spatafora J.W."/>
        </authorList>
    </citation>
    <scope>NUCLEOTIDE SEQUENCE [LARGE SCALE GENOMIC DNA]</scope>
    <source>
        <strain evidence="8">S191</strain>
    </source>
</reference>
<dbReference type="Gene3D" id="3.30.70.330">
    <property type="match status" value="1"/>
</dbReference>
<proteinExistence type="predicted"/>
<evidence type="ECO:0000256" key="5">
    <source>
        <dbReference type="PROSITE-ProRule" id="PRU00723"/>
    </source>
</evidence>
<feature type="compositionally biased region" description="Basic residues" evidence="6">
    <location>
        <begin position="125"/>
        <end position="134"/>
    </location>
</feature>
<accession>A0A8H7ZSV4</accession>
<evidence type="ECO:0000256" key="6">
    <source>
        <dbReference type="SAM" id="MobiDB-lite"/>
    </source>
</evidence>
<dbReference type="InterPro" id="IPR000571">
    <property type="entry name" value="Znf_CCCH"/>
</dbReference>
<feature type="domain" description="C3H1-type" evidence="7">
    <location>
        <begin position="466"/>
        <end position="484"/>
    </location>
</feature>
<dbReference type="InterPro" id="IPR012677">
    <property type="entry name" value="Nucleotide-bd_a/b_plait_sf"/>
</dbReference>
<dbReference type="PROSITE" id="PS50103">
    <property type="entry name" value="ZF_C3H1"/>
    <property type="match status" value="1"/>
</dbReference>
<keyword evidence="4 5" id="KW-0862">Zinc</keyword>